<dbReference type="InParanoid" id="A0A1W4WLF4"/>
<keyword evidence="6" id="KW-0732">Signal</keyword>
<name>A0A1W4WLF4_AGRPL</name>
<dbReference type="PANTHER" id="PTHR24276:SF98">
    <property type="entry name" value="FI18310P1-RELATED"/>
    <property type="match status" value="1"/>
</dbReference>
<sequence length="147" mass="16382">MKILYQFFFILFAISVSPSASKSECLNSINPNDPSDNFDSDYMDEPSNRIINGDKANIADYPYQVALSFNNDIENFMCGGSIIADKFVLTAAHCLENSDVTGYLVQAGVSNTNEDGQRRKVVKIFNHKLYSIAEYENDIGIIKVCSN</sequence>
<evidence type="ECO:0000256" key="5">
    <source>
        <dbReference type="ARBA" id="ARBA00023157"/>
    </source>
</evidence>
<dbReference type="InterPro" id="IPR001314">
    <property type="entry name" value="Peptidase_S1A"/>
</dbReference>
<dbReference type="GO" id="GO:0006508">
    <property type="term" value="P:proteolysis"/>
    <property type="evidence" value="ECO:0007669"/>
    <property type="project" value="UniProtKB-KW"/>
</dbReference>
<dbReference type="PROSITE" id="PS50240">
    <property type="entry name" value="TRYPSIN_DOM"/>
    <property type="match status" value="1"/>
</dbReference>
<gene>
    <name evidence="9" type="primary">LOC108736706</name>
</gene>
<dbReference type="GeneID" id="108736706"/>
<proteinExistence type="inferred from homology"/>
<organism evidence="8 9">
    <name type="scientific">Agrilus planipennis</name>
    <name type="common">Emerald ash borer</name>
    <name type="synonym">Agrilus marcopoli</name>
    <dbReference type="NCBI Taxonomy" id="224129"/>
    <lineage>
        <taxon>Eukaryota</taxon>
        <taxon>Metazoa</taxon>
        <taxon>Ecdysozoa</taxon>
        <taxon>Arthropoda</taxon>
        <taxon>Hexapoda</taxon>
        <taxon>Insecta</taxon>
        <taxon>Pterygota</taxon>
        <taxon>Neoptera</taxon>
        <taxon>Endopterygota</taxon>
        <taxon>Coleoptera</taxon>
        <taxon>Polyphaga</taxon>
        <taxon>Elateriformia</taxon>
        <taxon>Buprestoidea</taxon>
        <taxon>Buprestidae</taxon>
        <taxon>Agrilinae</taxon>
        <taxon>Agrilus</taxon>
    </lineage>
</organism>
<evidence type="ECO:0000259" key="7">
    <source>
        <dbReference type="PROSITE" id="PS50240"/>
    </source>
</evidence>
<evidence type="ECO:0000256" key="1">
    <source>
        <dbReference type="ARBA" id="ARBA00007664"/>
    </source>
</evidence>
<keyword evidence="4" id="KW-0720">Serine protease</keyword>
<dbReference type="InterPro" id="IPR018114">
    <property type="entry name" value="TRYPSIN_HIS"/>
</dbReference>
<dbReference type="InterPro" id="IPR009003">
    <property type="entry name" value="Peptidase_S1_PA"/>
</dbReference>
<dbReference type="SUPFAM" id="SSF50494">
    <property type="entry name" value="Trypsin-like serine proteases"/>
    <property type="match status" value="1"/>
</dbReference>
<evidence type="ECO:0000256" key="2">
    <source>
        <dbReference type="ARBA" id="ARBA00022670"/>
    </source>
</evidence>
<accession>A0A1W4WLF4</accession>
<dbReference type="GO" id="GO:0004252">
    <property type="term" value="F:serine-type endopeptidase activity"/>
    <property type="evidence" value="ECO:0007669"/>
    <property type="project" value="InterPro"/>
</dbReference>
<evidence type="ECO:0000256" key="4">
    <source>
        <dbReference type="ARBA" id="ARBA00022825"/>
    </source>
</evidence>
<dbReference type="PROSITE" id="PS00134">
    <property type="entry name" value="TRYPSIN_HIS"/>
    <property type="match status" value="1"/>
</dbReference>
<evidence type="ECO:0000313" key="8">
    <source>
        <dbReference type="Proteomes" id="UP000192223"/>
    </source>
</evidence>
<evidence type="ECO:0000256" key="6">
    <source>
        <dbReference type="SAM" id="SignalP"/>
    </source>
</evidence>
<keyword evidence="8" id="KW-1185">Reference proteome</keyword>
<dbReference type="KEGG" id="apln:108736706"/>
<dbReference type="PANTHER" id="PTHR24276">
    <property type="entry name" value="POLYSERASE-RELATED"/>
    <property type="match status" value="1"/>
</dbReference>
<evidence type="ECO:0000256" key="3">
    <source>
        <dbReference type="ARBA" id="ARBA00022801"/>
    </source>
</evidence>
<dbReference type="PRINTS" id="PR00722">
    <property type="entry name" value="CHYMOTRYPSIN"/>
</dbReference>
<keyword evidence="2" id="KW-0645">Protease</keyword>
<protein>
    <submittedName>
        <fullName evidence="9">Chymotrypsin-1-like</fullName>
    </submittedName>
</protein>
<dbReference type="Pfam" id="PF00089">
    <property type="entry name" value="Trypsin"/>
    <property type="match status" value="1"/>
</dbReference>
<dbReference type="InterPro" id="IPR043504">
    <property type="entry name" value="Peptidase_S1_PA_chymotrypsin"/>
</dbReference>
<dbReference type="Proteomes" id="UP000192223">
    <property type="component" value="Unplaced"/>
</dbReference>
<comment type="similarity">
    <text evidence="1">Belongs to the peptidase S1 family.</text>
</comment>
<dbReference type="RefSeq" id="XP_018324739.1">
    <property type="nucleotide sequence ID" value="XM_018469237.1"/>
</dbReference>
<dbReference type="Gene3D" id="2.40.10.10">
    <property type="entry name" value="Trypsin-like serine proteases"/>
    <property type="match status" value="1"/>
</dbReference>
<feature type="chain" id="PRO_5010712670" evidence="6">
    <location>
        <begin position="24"/>
        <end position="147"/>
    </location>
</feature>
<dbReference type="OrthoDB" id="531708at2759"/>
<evidence type="ECO:0000313" key="9">
    <source>
        <dbReference type="RefSeq" id="XP_018324739.1"/>
    </source>
</evidence>
<keyword evidence="5" id="KW-1015">Disulfide bond</keyword>
<feature type="signal peptide" evidence="6">
    <location>
        <begin position="1"/>
        <end position="23"/>
    </location>
</feature>
<feature type="domain" description="Peptidase S1" evidence="7">
    <location>
        <begin position="50"/>
        <end position="147"/>
    </location>
</feature>
<dbReference type="InterPro" id="IPR050430">
    <property type="entry name" value="Peptidase_S1"/>
</dbReference>
<dbReference type="STRING" id="224129.A0A1W4WLF4"/>
<keyword evidence="3" id="KW-0378">Hydrolase</keyword>
<dbReference type="FunFam" id="2.40.10.10:FF:000068">
    <property type="entry name" value="transmembrane protease serine 2"/>
    <property type="match status" value="1"/>
</dbReference>
<dbReference type="AlphaFoldDB" id="A0A1W4WLF4"/>
<dbReference type="InterPro" id="IPR001254">
    <property type="entry name" value="Trypsin_dom"/>
</dbReference>
<reference evidence="9" key="1">
    <citation type="submission" date="2025-08" db="UniProtKB">
        <authorList>
            <consortium name="RefSeq"/>
        </authorList>
    </citation>
    <scope>IDENTIFICATION</scope>
    <source>
        <tissue evidence="9">Entire body</tissue>
    </source>
</reference>